<keyword evidence="4" id="KW-1185">Reference proteome</keyword>
<dbReference type="PROSITE" id="PS51782">
    <property type="entry name" value="LYSM"/>
    <property type="match status" value="1"/>
</dbReference>
<feature type="transmembrane region" description="Helical" evidence="1">
    <location>
        <begin position="29"/>
        <end position="49"/>
    </location>
</feature>
<dbReference type="Gene3D" id="3.10.350.10">
    <property type="entry name" value="LysM domain"/>
    <property type="match status" value="1"/>
</dbReference>
<keyword evidence="1" id="KW-1133">Transmembrane helix</keyword>
<evidence type="ECO:0000256" key="1">
    <source>
        <dbReference type="SAM" id="Phobius"/>
    </source>
</evidence>
<dbReference type="SMART" id="SM00257">
    <property type="entry name" value="LysM"/>
    <property type="match status" value="1"/>
</dbReference>
<dbReference type="AlphaFoldDB" id="A0A5B0DWE8"/>
<evidence type="ECO:0000259" key="2">
    <source>
        <dbReference type="PROSITE" id="PS51782"/>
    </source>
</evidence>
<dbReference type="EMBL" id="VTWH01000002">
    <property type="protein sequence ID" value="KAA0970195.1"/>
    <property type="molecule type" value="Genomic_DNA"/>
</dbReference>
<sequence>MINCHMGAYERILVTTHAGGDEMKRKNGVILATACAVGVVGLVVGYWQFDGARLQSDEKVALAKPEAAPAPLANGAPASAASPEPAAPAQAAAEIPEFDIIRVEPDGSAVIAGRGAPDSDIFIYSGERLVAKARSNSAGEFALTLEQPLVVGDHSLRIVSGEGEGAIESAQRVLVSVPMPGREQELLVMLQEPNRPSQVIAAPSTAPQVAGTAPQQADSAVATAQAPVADPDAPAIGAVEIDGDQLFIAGTAAKGDKVRVYLNDEFVTETEIGDKREFLAGAVQEVPVGQHVVRADVVDRAGQVMARAEVPFNRPEGDRMAAVASSPALPGASAAEKADSTQLAAADGALQPVGGRVIIRKGDTLWRISRDTYGDGSRYTVIYLANGDQIRNPHLIYPGQIFVMPEGDGDRATGG</sequence>
<dbReference type="PANTHER" id="PTHR34700">
    <property type="entry name" value="POTASSIUM BINDING PROTEIN KBP"/>
    <property type="match status" value="1"/>
</dbReference>
<name>A0A5B0DWE8_9HYPH</name>
<keyword evidence="1" id="KW-0812">Transmembrane</keyword>
<dbReference type="InterPro" id="IPR052196">
    <property type="entry name" value="Bact_Kbp"/>
</dbReference>
<dbReference type="InterPro" id="IPR018392">
    <property type="entry name" value="LysM"/>
</dbReference>
<dbReference type="InterPro" id="IPR036779">
    <property type="entry name" value="LysM_dom_sf"/>
</dbReference>
<proteinExistence type="predicted"/>
<protein>
    <submittedName>
        <fullName evidence="3">LysM peptidoglycan-binding domain-containing protein</fullName>
    </submittedName>
</protein>
<dbReference type="CDD" id="cd00118">
    <property type="entry name" value="LysM"/>
    <property type="match status" value="1"/>
</dbReference>
<dbReference type="Proteomes" id="UP000324738">
    <property type="component" value="Unassembled WGS sequence"/>
</dbReference>
<organism evidence="3 4">
    <name type="scientific">Aureimonas fodinaquatilis</name>
    <dbReference type="NCBI Taxonomy" id="2565783"/>
    <lineage>
        <taxon>Bacteria</taxon>
        <taxon>Pseudomonadati</taxon>
        <taxon>Pseudomonadota</taxon>
        <taxon>Alphaproteobacteria</taxon>
        <taxon>Hyphomicrobiales</taxon>
        <taxon>Aurantimonadaceae</taxon>
        <taxon>Aureimonas</taxon>
    </lineage>
</organism>
<feature type="domain" description="LysM" evidence="2">
    <location>
        <begin position="355"/>
        <end position="404"/>
    </location>
</feature>
<gene>
    <name evidence="3" type="ORF">FPY71_06575</name>
</gene>
<dbReference type="PANTHER" id="PTHR34700:SF4">
    <property type="entry name" value="PHAGE-LIKE ELEMENT PBSX PROTEIN XKDP"/>
    <property type="match status" value="1"/>
</dbReference>
<evidence type="ECO:0000313" key="4">
    <source>
        <dbReference type="Proteomes" id="UP000324738"/>
    </source>
</evidence>
<keyword evidence="1" id="KW-0472">Membrane</keyword>
<evidence type="ECO:0000313" key="3">
    <source>
        <dbReference type="EMBL" id="KAA0970195.1"/>
    </source>
</evidence>
<reference evidence="3 4" key="1">
    <citation type="submission" date="2019-08" db="EMBL/GenBank/DDBJ databases">
        <title>Aureimonas fodiniaquatilis sp. nov., isolated from a coal mine wastewater.</title>
        <authorList>
            <person name="Kim W."/>
        </authorList>
    </citation>
    <scope>NUCLEOTIDE SEQUENCE [LARGE SCALE GENOMIC DNA]</scope>
    <source>
        <strain evidence="3 4">CAU 1482</strain>
    </source>
</reference>
<accession>A0A5B0DWE8</accession>
<comment type="caution">
    <text evidence="3">The sequence shown here is derived from an EMBL/GenBank/DDBJ whole genome shotgun (WGS) entry which is preliminary data.</text>
</comment>
<dbReference type="Pfam" id="PF01476">
    <property type="entry name" value="LysM"/>
    <property type="match status" value="1"/>
</dbReference>